<keyword evidence="4" id="KW-0804">Transcription</keyword>
<evidence type="ECO:0000256" key="4">
    <source>
        <dbReference type="ARBA" id="ARBA00023163"/>
    </source>
</evidence>
<keyword evidence="2" id="KW-0805">Transcription regulation</keyword>
<organism evidence="6 7">
    <name type="scientific">Heyndrickxia oleronia</name>
    <dbReference type="NCBI Taxonomy" id="38875"/>
    <lineage>
        <taxon>Bacteria</taxon>
        <taxon>Bacillati</taxon>
        <taxon>Bacillota</taxon>
        <taxon>Bacilli</taxon>
        <taxon>Bacillales</taxon>
        <taxon>Bacillaceae</taxon>
        <taxon>Heyndrickxia</taxon>
    </lineage>
</organism>
<dbReference type="InterPro" id="IPR029442">
    <property type="entry name" value="GyrI-like"/>
</dbReference>
<dbReference type="EMBL" id="JAROYP010000012">
    <property type="protein sequence ID" value="MDH5162985.1"/>
    <property type="molecule type" value="Genomic_DNA"/>
</dbReference>
<evidence type="ECO:0000259" key="5">
    <source>
        <dbReference type="PROSITE" id="PS50937"/>
    </source>
</evidence>
<gene>
    <name evidence="6" type="ORF">P5X88_18805</name>
</gene>
<name>A0AAW6SVX8_9BACI</name>
<dbReference type="Gene3D" id="3.20.80.10">
    <property type="entry name" value="Regulatory factor, effector binding domain"/>
    <property type="match status" value="1"/>
</dbReference>
<evidence type="ECO:0000256" key="1">
    <source>
        <dbReference type="ARBA" id="ARBA00022491"/>
    </source>
</evidence>
<evidence type="ECO:0000313" key="7">
    <source>
        <dbReference type="Proteomes" id="UP001159179"/>
    </source>
</evidence>
<dbReference type="RefSeq" id="WP_280617723.1">
    <property type="nucleotide sequence ID" value="NZ_JAROYP010000012.1"/>
</dbReference>
<dbReference type="Pfam" id="PF13411">
    <property type="entry name" value="MerR_1"/>
    <property type="match status" value="1"/>
</dbReference>
<reference evidence="6" key="1">
    <citation type="submission" date="2023-03" db="EMBL/GenBank/DDBJ databases">
        <title>Bacterial isolates from washroom surfaces on a university campus.</title>
        <authorList>
            <person name="Holman D.B."/>
            <person name="Gzyl K.E."/>
            <person name="Taheri A.E."/>
        </authorList>
    </citation>
    <scope>NUCLEOTIDE SEQUENCE</scope>
    <source>
        <strain evidence="6">RD03</strain>
    </source>
</reference>
<keyword evidence="3" id="KW-0238">DNA-binding</keyword>
<proteinExistence type="predicted"/>
<dbReference type="Gene3D" id="1.10.1660.10">
    <property type="match status" value="1"/>
</dbReference>
<dbReference type="InterPro" id="IPR010499">
    <property type="entry name" value="AraC_E-bd"/>
</dbReference>
<evidence type="ECO:0000256" key="3">
    <source>
        <dbReference type="ARBA" id="ARBA00023125"/>
    </source>
</evidence>
<sequence>MLSIGEFSKICGVSTKTLRYYDEFGLIKPDEINPENGYRFYSINQLKKMLFINRMKSYQFSLEEIKTIIELEEDQLEEKLCSALNHKRKKIQEKIGTLEDTLKQINKDVLNIENGRSIMSIVDDIEVQLVETQPMNILYIRQMMTSDDYAQGYGAYFSRLYERIATENLTLLGMPITFYHSPEYNPAGNDTEFAIPIAEPVIGTREMPGGLCAKSVLKGSYSELTAVYARLREWIEDEKYELEKSPYEVYMTDPNQTDVPEGMITEVYFPVKKK</sequence>
<dbReference type="InterPro" id="IPR009061">
    <property type="entry name" value="DNA-bd_dom_put_sf"/>
</dbReference>
<dbReference type="SMART" id="SM00871">
    <property type="entry name" value="AraC_E_bind"/>
    <property type="match status" value="1"/>
</dbReference>
<dbReference type="AlphaFoldDB" id="A0AAW6SVX8"/>
<evidence type="ECO:0000256" key="2">
    <source>
        <dbReference type="ARBA" id="ARBA00023015"/>
    </source>
</evidence>
<feature type="domain" description="HTH merR-type" evidence="5">
    <location>
        <begin position="1"/>
        <end position="71"/>
    </location>
</feature>
<evidence type="ECO:0000313" key="6">
    <source>
        <dbReference type="EMBL" id="MDH5162985.1"/>
    </source>
</evidence>
<keyword evidence="1" id="KW-0678">Repressor</keyword>
<dbReference type="GO" id="GO:0003677">
    <property type="term" value="F:DNA binding"/>
    <property type="evidence" value="ECO:0007669"/>
    <property type="project" value="UniProtKB-KW"/>
</dbReference>
<comment type="caution">
    <text evidence="6">The sequence shown here is derived from an EMBL/GenBank/DDBJ whole genome shotgun (WGS) entry which is preliminary data.</text>
</comment>
<dbReference type="Proteomes" id="UP001159179">
    <property type="component" value="Unassembled WGS sequence"/>
</dbReference>
<dbReference type="SMART" id="SM00422">
    <property type="entry name" value="HTH_MERR"/>
    <property type="match status" value="1"/>
</dbReference>
<dbReference type="PROSITE" id="PS50937">
    <property type="entry name" value="HTH_MERR_2"/>
    <property type="match status" value="1"/>
</dbReference>
<dbReference type="SUPFAM" id="SSF46955">
    <property type="entry name" value="Putative DNA-binding domain"/>
    <property type="match status" value="1"/>
</dbReference>
<dbReference type="InterPro" id="IPR047057">
    <property type="entry name" value="MerR_fam"/>
</dbReference>
<dbReference type="SUPFAM" id="SSF55136">
    <property type="entry name" value="Probable bacterial effector-binding domain"/>
    <property type="match status" value="1"/>
</dbReference>
<dbReference type="InterPro" id="IPR011256">
    <property type="entry name" value="Reg_factor_effector_dom_sf"/>
</dbReference>
<dbReference type="CDD" id="cd01107">
    <property type="entry name" value="HTH_BmrR"/>
    <property type="match status" value="1"/>
</dbReference>
<dbReference type="Pfam" id="PF06445">
    <property type="entry name" value="GyrI-like"/>
    <property type="match status" value="1"/>
</dbReference>
<dbReference type="InterPro" id="IPR000551">
    <property type="entry name" value="MerR-type_HTH_dom"/>
</dbReference>
<dbReference type="PROSITE" id="PS00552">
    <property type="entry name" value="HTH_MERR_1"/>
    <property type="match status" value="1"/>
</dbReference>
<protein>
    <submittedName>
        <fullName evidence="6">MerR family transcriptional regulator</fullName>
    </submittedName>
</protein>
<accession>A0AAW6SVX8</accession>
<dbReference type="GO" id="GO:0003700">
    <property type="term" value="F:DNA-binding transcription factor activity"/>
    <property type="evidence" value="ECO:0007669"/>
    <property type="project" value="InterPro"/>
</dbReference>
<dbReference type="PANTHER" id="PTHR30204">
    <property type="entry name" value="REDOX-CYCLING DRUG-SENSING TRANSCRIPTIONAL ACTIVATOR SOXR"/>
    <property type="match status" value="1"/>
</dbReference>
<dbReference type="PANTHER" id="PTHR30204:SF69">
    <property type="entry name" value="MERR-FAMILY TRANSCRIPTIONAL REGULATOR"/>
    <property type="match status" value="1"/>
</dbReference>